<dbReference type="PANTHER" id="PTHR43536">
    <property type="entry name" value="MANNOSYLGLYCOPROTEIN ENDO-BETA-MANNOSIDASE"/>
    <property type="match status" value="1"/>
</dbReference>
<dbReference type="InterPro" id="IPR006102">
    <property type="entry name" value="Ig-like_GH2"/>
</dbReference>
<comment type="similarity">
    <text evidence="1">Belongs to the glycosyl hydrolase 2 family.</text>
</comment>
<dbReference type="InterPro" id="IPR036156">
    <property type="entry name" value="Beta-gal/glucu_dom_sf"/>
</dbReference>
<dbReference type="Pfam" id="PF00703">
    <property type="entry name" value="Glyco_hydro_2"/>
    <property type="match status" value="1"/>
</dbReference>
<organism evidence="8 9">
    <name type="scientific">Marasmius crinis-equi</name>
    <dbReference type="NCBI Taxonomy" id="585013"/>
    <lineage>
        <taxon>Eukaryota</taxon>
        <taxon>Fungi</taxon>
        <taxon>Dikarya</taxon>
        <taxon>Basidiomycota</taxon>
        <taxon>Agaricomycotina</taxon>
        <taxon>Agaricomycetes</taxon>
        <taxon>Agaricomycetidae</taxon>
        <taxon>Agaricales</taxon>
        <taxon>Marasmiineae</taxon>
        <taxon>Marasmiaceae</taxon>
        <taxon>Marasmius</taxon>
    </lineage>
</organism>
<keyword evidence="9" id="KW-1185">Reference proteome</keyword>
<evidence type="ECO:0008006" key="10">
    <source>
        <dbReference type="Google" id="ProtNLM"/>
    </source>
</evidence>
<gene>
    <name evidence="8" type="ORF">V5O48_001606</name>
</gene>
<evidence type="ECO:0000259" key="5">
    <source>
        <dbReference type="Pfam" id="PF17786"/>
    </source>
</evidence>
<dbReference type="Pfam" id="PF22666">
    <property type="entry name" value="Glyco_hydro_2_N2"/>
    <property type="match status" value="1"/>
</dbReference>
<accession>A0ABR3FZ96</accession>
<evidence type="ECO:0000259" key="7">
    <source>
        <dbReference type="Pfam" id="PF22666"/>
    </source>
</evidence>
<reference evidence="8 9" key="1">
    <citation type="submission" date="2024-02" db="EMBL/GenBank/DDBJ databases">
        <title>A draft genome for the cacao thread blight pathogen Marasmius crinis-equi.</title>
        <authorList>
            <person name="Cohen S.P."/>
            <person name="Baruah I.K."/>
            <person name="Amoako-Attah I."/>
            <person name="Bukari Y."/>
            <person name="Meinhardt L.W."/>
            <person name="Bailey B.A."/>
        </authorList>
    </citation>
    <scope>NUCLEOTIDE SEQUENCE [LARGE SCALE GENOMIC DNA]</scope>
    <source>
        <strain evidence="8 9">GH-76</strain>
    </source>
</reference>
<dbReference type="InterPro" id="IPR043534">
    <property type="entry name" value="EBDG/EBM"/>
</dbReference>
<feature type="domain" description="Exo-beta-D-glucosaminidase Ig-fold" evidence="6">
    <location>
        <begin position="1294"/>
        <end position="1394"/>
    </location>
</feature>
<keyword evidence="2" id="KW-0378">Hydrolase</keyword>
<dbReference type="InterPro" id="IPR054593">
    <property type="entry name" value="Beta-mannosidase-like_N2"/>
</dbReference>
<dbReference type="SUPFAM" id="SSF49785">
    <property type="entry name" value="Galactose-binding domain-like"/>
    <property type="match status" value="1"/>
</dbReference>
<dbReference type="PANTHER" id="PTHR43536:SF1">
    <property type="entry name" value="MANNOSYLGLYCOPROTEIN ENDO-BETA-MANNOSIDASE"/>
    <property type="match status" value="1"/>
</dbReference>
<name>A0ABR3FZ96_9AGAR</name>
<feature type="domain" description="Beta-mannosidase-like galactose-binding" evidence="7">
    <location>
        <begin position="582"/>
        <end position="699"/>
    </location>
</feature>
<dbReference type="InterPro" id="IPR017853">
    <property type="entry name" value="GH"/>
</dbReference>
<dbReference type="InterPro" id="IPR008979">
    <property type="entry name" value="Galactose-bd-like_sf"/>
</dbReference>
<feature type="domain" description="Glycoside hydrolase family 2 immunoglobulin-like beta-sandwich" evidence="4">
    <location>
        <begin position="736"/>
        <end position="850"/>
    </location>
</feature>
<dbReference type="Pfam" id="PF17786">
    <property type="entry name" value="Mannosidase_ig"/>
    <property type="match status" value="1"/>
</dbReference>
<keyword evidence="3" id="KW-0326">Glycosidase</keyword>
<evidence type="ECO:0000259" key="4">
    <source>
        <dbReference type="Pfam" id="PF00703"/>
    </source>
</evidence>
<dbReference type="Gene3D" id="3.20.20.80">
    <property type="entry name" value="Glycosidases"/>
    <property type="match status" value="1"/>
</dbReference>
<dbReference type="InterPro" id="IPR041447">
    <property type="entry name" value="Mannosidase_ig"/>
</dbReference>
<proteinExistence type="inferred from homology"/>
<sequence>MGPPNATLESPGRPVRRKSMRLDVVQRSLQRKPSMRPVSLCQVHLPIDLLQHIMDELDEDSVRQCALAARCFVLPARRRLFTAISLCEEEYPKSLITRRWHKLRVGIQRHISSQLSIGSTRCRQFADLLEISPHLGEFTEELIIEGLELTTDYRSWYNIKDAPLHLILPRLPNLKSISFLFSQNFPLLFHWLPPLSCEAIVRAVQSSKIQRVVIENVIFEEVEDLIHFLKHAASGGNLTELSITSLSTGAAAKESNNEWKEMPIPPLNTTETTNVLESFQLVGCSIHAEKVFQWARGSDERPIQLGQLSTLEVVTPMSFELIKHVTDVIRTQSTTSRLQHLGLTYSAESLRSLQLSSDPLTKPFLWQAQNTLRSITFYPISRDYDDLFAFPEDMVDWWCSILKTFSFPNLTEFRIQRRGTHAHYMLSGVFGDAERFASNAAQWQRFEIDLEKSAPNATLRVELRSKGYFGVEKWKRIYFPEGDYSSLETFFPLAHLGRVPFVLDLEVNTVSTGLHREHLALRMASLRQALKLALLCASFTPFARSGPLVSSPGQKAAIPNWSIQSSAKVDRNIGQLSQLSYDTSSWHSISSHATLMAGLLESGVYKDTDLFFSENLKHVDTKQFAVPWFYRNTFTLQPNMEQFYHLHTHGISSRAEIYLNGQLIADNQTQAGAYAGQDYSITPFVKSGENVLLVRVHPTDYNRDLAIGFVDWNPYPPDNGTGIWRDVEISQTGPVAISPPRITTNFEKPGVQSVEVTVKVDVENFSNRSVNGVVSGAIHGPDGSVAVELKKEFGLQGQKKDTLELKCTIYGPRVWWPKQWGDQPLYSVQLSADVAGKRSDASEERKFGIRSVRKELNSYNDTTFFVNGQRFQVVGAGYTSDMFLRFSQSKLRSQFEYVLDMHHNTVRLEGKQEHPALYSLADELGLMIMPGWECCDKWEGWSYNDEGSGIRFTNSDYLIAQKSMLHEARMMQNHPSILAFLVGSDFWPDDRATPIYVDALKGLDWQAPIIASASKRGFPKLLGPGGMKMEGPYDWVPPNYWYTNDGRVGAAGGFGSELGAGAGTPEKSSLTKFLSKADMDDLWKQPKKGLYHMSKDDSTFFTRELYNKGLWARYGEPKSLEDYLIKAQMADYEATRAEFEAYAAYWNARRPATGLIYWMLNNAWPSLHWNFFDYYLKPAGSFYGAKVGSRIEHVAYDYSNHSVYLINKSLQAKGARTLSISLISTDGKVINEKKVEVDTDPNTSKKIANVEGWDKIQNVGLLKLVLTNGGETLSRNVYWVSKKLDVLDWDNSDWYFTPVTNYADLKALNSLATATVDVKAQSVGQGRTKVVLENKSTVPAVFVRLEVVDQRGDDVLPVFWSDNYVTLWPGEKVEMETRFEGGSRAQIKISGKNVDNQSVEI</sequence>
<dbReference type="InterPro" id="IPR041351">
    <property type="entry name" value="Ig_GlcNase"/>
</dbReference>
<evidence type="ECO:0000256" key="2">
    <source>
        <dbReference type="ARBA" id="ARBA00022801"/>
    </source>
</evidence>
<dbReference type="EMBL" id="JBAHYK010000031">
    <property type="protein sequence ID" value="KAL0580452.1"/>
    <property type="molecule type" value="Genomic_DNA"/>
</dbReference>
<feature type="domain" description="Mannosidase Ig/CBM-like" evidence="5">
    <location>
        <begin position="1200"/>
        <end position="1282"/>
    </location>
</feature>
<protein>
    <recommendedName>
        <fullName evidence="10">Exo-1,4-beta-D-glucosaminidase</fullName>
    </recommendedName>
</protein>
<dbReference type="Pfam" id="PF18368">
    <property type="entry name" value="Ig_GlcNase"/>
    <property type="match status" value="1"/>
</dbReference>
<evidence type="ECO:0000313" key="8">
    <source>
        <dbReference type="EMBL" id="KAL0580452.1"/>
    </source>
</evidence>
<evidence type="ECO:0000256" key="3">
    <source>
        <dbReference type="ARBA" id="ARBA00023295"/>
    </source>
</evidence>
<dbReference type="Gene3D" id="2.60.40.10">
    <property type="entry name" value="Immunoglobulins"/>
    <property type="match status" value="3"/>
</dbReference>
<evidence type="ECO:0000313" key="9">
    <source>
        <dbReference type="Proteomes" id="UP001465976"/>
    </source>
</evidence>
<dbReference type="Proteomes" id="UP001465976">
    <property type="component" value="Unassembled WGS sequence"/>
</dbReference>
<evidence type="ECO:0000259" key="6">
    <source>
        <dbReference type="Pfam" id="PF18368"/>
    </source>
</evidence>
<comment type="caution">
    <text evidence="8">The sequence shown here is derived from an EMBL/GenBank/DDBJ whole genome shotgun (WGS) entry which is preliminary data.</text>
</comment>
<dbReference type="SUPFAM" id="SSF49303">
    <property type="entry name" value="beta-Galactosidase/glucuronidase domain"/>
    <property type="match status" value="3"/>
</dbReference>
<dbReference type="InterPro" id="IPR013783">
    <property type="entry name" value="Ig-like_fold"/>
</dbReference>
<dbReference type="SUPFAM" id="SSF51445">
    <property type="entry name" value="(Trans)glycosidases"/>
    <property type="match status" value="1"/>
</dbReference>
<dbReference type="Gene3D" id="2.60.120.260">
    <property type="entry name" value="Galactose-binding domain-like"/>
    <property type="match status" value="1"/>
</dbReference>
<evidence type="ECO:0000256" key="1">
    <source>
        <dbReference type="ARBA" id="ARBA00007401"/>
    </source>
</evidence>